<dbReference type="GO" id="GO:0005886">
    <property type="term" value="C:plasma membrane"/>
    <property type="evidence" value="ECO:0007669"/>
    <property type="project" value="UniProtKB-SubCell"/>
</dbReference>
<evidence type="ECO:0000313" key="8">
    <source>
        <dbReference type="Proteomes" id="UP000318864"/>
    </source>
</evidence>
<evidence type="ECO:0000313" key="7">
    <source>
        <dbReference type="EMBL" id="THE65962.1"/>
    </source>
</evidence>
<organism evidence="7 8">
    <name type="scientific">Salinadaptatus halalkaliphilus</name>
    <dbReference type="NCBI Taxonomy" id="2419781"/>
    <lineage>
        <taxon>Archaea</taxon>
        <taxon>Methanobacteriati</taxon>
        <taxon>Methanobacteriota</taxon>
        <taxon>Stenosarchaea group</taxon>
        <taxon>Halobacteria</taxon>
        <taxon>Halobacteriales</taxon>
        <taxon>Natrialbaceae</taxon>
        <taxon>Salinadaptatus</taxon>
    </lineage>
</organism>
<evidence type="ECO:0000256" key="6">
    <source>
        <dbReference type="SAM" id="Phobius"/>
    </source>
</evidence>
<reference evidence="7 8" key="1">
    <citation type="submission" date="2018-10" db="EMBL/GenBank/DDBJ databases">
        <title>Natronolimnobius sp. XQ-INN 246 isolated from Inner Mongolia Autonomous Region of China.</title>
        <authorList>
            <person name="Xue Q."/>
        </authorList>
    </citation>
    <scope>NUCLEOTIDE SEQUENCE [LARGE SCALE GENOMIC DNA]</scope>
    <source>
        <strain evidence="7 8">XQ-INN 246</strain>
    </source>
</reference>
<evidence type="ECO:0000256" key="2">
    <source>
        <dbReference type="ARBA" id="ARBA00022475"/>
    </source>
</evidence>
<name>A0A4S3TNT6_9EURY</name>
<evidence type="ECO:0000256" key="1">
    <source>
        <dbReference type="ARBA" id="ARBA00004651"/>
    </source>
</evidence>
<gene>
    <name evidence="7" type="ORF">D8Y22_05325</name>
</gene>
<keyword evidence="2" id="KW-1003">Cell membrane</keyword>
<feature type="transmembrane region" description="Helical" evidence="6">
    <location>
        <begin position="90"/>
        <end position="110"/>
    </location>
</feature>
<dbReference type="InterPro" id="IPR051907">
    <property type="entry name" value="DoxX-like_oxidoreductase"/>
</dbReference>
<dbReference type="EMBL" id="RBZW01000014">
    <property type="protein sequence ID" value="THE65962.1"/>
    <property type="molecule type" value="Genomic_DNA"/>
</dbReference>
<protein>
    <submittedName>
        <fullName evidence="7">DoxX family protein</fullName>
    </submittedName>
</protein>
<dbReference type="PANTHER" id="PTHR33452:SF1">
    <property type="entry name" value="INNER MEMBRANE PROTEIN YPHA-RELATED"/>
    <property type="match status" value="1"/>
</dbReference>
<dbReference type="InterPro" id="IPR032808">
    <property type="entry name" value="DoxX"/>
</dbReference>
<dbReference type="Proteomes" id="UP000318864">
    <property type="component" value="Unassembled WGS sequence"/>
</dbReference>
<comment type="subcellular location">
    <subcellularLocation>
        <location evidence="1">Cell membrane</location>
        <topology evidence="1">Multi-pass membrane protein</topology>
    </subcellularLocation>
</comment>
<feature type="transmembrane region" description="Helical" evidence="6">
    <location>
        <begin position="29"/>
        <end position="50"/>
    </location>
</feature>
<dbReference type="AlphaFoldDB" id="A0A4S3TNT6"/>
<keyword evidence="8" id="KW-1185">Reference proteome</keyword>
<feature type="transmembrane region" description="Helical" evidence="6">
    <location>
        <begin position="117"/>
        <end position="134"/>
    </location>
</feature>
<dbReference type="PANTHER" id="PTHR33452">
    <property type="entry name" value="OXIDOREDUCTASE CATD-RELATED"/>
    <property type="match status" value="1"/>
</dbReference>
<sequence>MATKRTPAERTLESTLLGRSVSFNYSETWVAYSIVGLRLVMAWVFIQAGLGKVADGGWGEPLAWSSAGFLNNAVADANPLHGLFLWFGDYAALVDPLVIFGQLLIGLALLVGACFRFAALMGAVQMLFFWTAAWEGGLAAGLPVENGFVFDSSFVYMLLLFGLAAWGAGRLAGIDGVLEQTGIVRSNPWLRYVLG</sequence>
<feature type="transmembrane region" description="Helical" evidence="6">
    <location>
        <begin position="154"/>
        <end position="173"/>
    </location>
</feature>
<evidence type="ECO:0000256" key="5">
    <source>
        <dbReference type="ARBA" id="ARBA00023136"/>
    </source>
</evidence>
<evidence type="ECO:0000256" key="4">
    <source>
        <dbReference type="ARBA" id="ARBA00022989"/>
    </source>
</evidence>
<dbReference type="Pfam" id="PF07681">
    <property type="entry name" value="DoxX"/>
    <property type="match status" value="1"/>
</dbReference>
<keyword evidence="4 6" id="KW-1133">Transmembrane helix</keyword>
<dbReference type="RefSeq" id="WP_141463674.1">
    <property type="nucleotide sequence ID" value="NZ_RBZW01000014.1"/>
</dbReference>
<keyword evidence="5 6" id="KW-0472">Membrane</keyword>
<accession>A0A4S3TNT6</accession>
<evidence type="ECO:0000256" key="3">
    <source>
        <dbReference type="ARBA" id="ARBA00022692"/>
    </source>
</evidence>
<proteinExistence type="predicted"/>
<comment type="caution">
    <text evidence="7">The sequence shown here is derived from an EMBL/GenBank/DDBJ whole genome shotgun (WGS) entry which is preliminary data.</text>
</comment>
<dbReference type="OrthoDB" id="199518at2157"/>
<keyword evidence="3 6" id="KW-0812">Transmembrane</keyword>